<evidence type="ECO:0000313" key="1">
    <source>
        <dbReference type="Ensembl" id="ENSGWIP00000007112.1"/>
    </source>
</evidence>
<keyword evidence="2" id="KW-1185">Reference proteome</keyword>
<reference evidence="1" key="1">
    <citation type="submission" date="2025-08" db="UniProtKB">
        <authorList>
            <consortium name="Ensembl"/>
        </authorList>
    </citation>
    <scope>IDENTIFICATION</scope>
</reference>
<evidence type="ECO:0000313" key="2">
    <source>
        <dbReference type="Proteomes" id="UP000694680"/>
    </source>
</evidence>
<dbReference type="Ensembl" id="ENSGWIT00000007868.1">
    <property type="protein sequence ID" value="ENSGWIP00000007112.1"/>
    <property type="gene ID" value="ENSGWIG00000004156.1"/>
</dbReference>
<dbReference type="InterPro" id="IPR040235">
    <property type="entry name" value="Nicolin-1"/>
</dbReference>
<dbReference type="Proteomes" id="UP000694680">
    <property type="component" value="Unassembled WGS sequence"/>
</dbReference>
<name>A0A8C5G157_GOUWI</name>
<dbReference type="GO" id="GO:0005654">
    <property type="term" value="C:nucleoplasm"/>
    <property type="evidence" value="ECO:0007669"/>
    <property type="project" value="TreeGrafter"/>
</dbReference>
<organism evidence="1 2">
    <name type="scientific">Gouania willdenowi</name>
    <name type="common">Blunt-snouted clingfish</name>
    <name type="synonym">Lepadogaster willdenowi</name>
    <dbReference type="NCBI Taxonomy" id="441366"/>
    <lineage>
        <taxon>Eukaryota</taxon>
        <taxon>Metazoa</taxon>
        <taxon>Chordata</taxon>
        <taxon>Craniata</taxon>
        <taxon>Vertebrata</taxon>
        <taxon>Euteleostomi</taxon>
        <taxon>Actinopterygii</taxon>
        <taxon>Neopterygii</taxon>
        <taxon>Teleostei</taxon>
        <taxon>Neoteleostei</taxon>
        <taxon>Acanthomorphata</taxon>
        <taxon>Ovalentaria</taxon>
        <taxon>Blenniimorphae</taxon>
        <taxon>Blenniiformes</taxon>
        <taxon>Gobiesocoidei</taxon>
        <taxon>Gobiesocidae</taxon>
        <taxon>Gobiesocinae</taxon>
        <taxon>Gouania</taxon>
    </lineage>
</organism>
<gene>
    <name evidence="1" type="primary">LOC114458544</name>
</gene>
<accession>A0A8C5G157</accession>
<dbReference type="PANTHER" id="PTHR31239">
    <property type="entry name" value="NICOLIN 1"/>
    <property type="match status" value="1"/>
</dbReference>
<protein>
    <submittedName>
        <fullName evidence="1">Nicolin-1-like</fullName>
    </submittedName>
</protein>
<proteinExistence type="predicted"/>
<sequence length="236" mass="26600">MSTSCDAVSCSIKPAVHLHIGHAPSNAARSGVCVVDVHLPFGKPVNIERISFKNFYTASLSVRLLTKEPTSLCKWLTAIRDVSLMENPHCEDGAQDYCSLIREQMLVEPDHVVQIRLILRQPSATWTTFDLEEINIYTHTHQDSEEVSDWLSELTLVDQDPDHVQELPDSQSVSCSIQQMLALTEVMKNNQNSSSIGRYQVTHTHTHTHTHTRARVFNNVCMFQVNGCYDVNLLSL</sequence>
<reference evidence="1" key="2">
    <citation type="submission" date="2025-09" db="UniProtKB">
        <authorList>
            <consortium name="Ensembl"/>
        </authorList>
    </citation>
    <scope>IDENTIFICATION</scope>
</reference>
<dbReference type="AlphaFoldDB" id="A0A8C5G157"/>
<dbReference type="PANTHER" id="PTHR31239:SF2">
    <property type="entry name" value="NICOLIN-1"/>
    <property type="match status" value="1"/>
</dbReference>